<dbReference type="AlphaFoldDB" id="Q6AMU8"/>
<dbReference type="Proteomes" id="UP000000602">
    <property type="component" value="Chromosome"/>
</dbReference>
<protein>
    <submittedName>
        <fullName evidence="1">Uncharacterized protein</fullName>
    </submittedName>
</protein>
<proteinExistence type="predicted"/>
<dbReference type="HOGENOM" id="CLU_179874_1_1_7"/>
<evidence type="ECO:0000313" key="2">
    <source>
        <dbReference type="Proteomes" id="UP000000602"/>
    </source>
</evidence>
<dbReference type="KEGG" id="dps:DP1597"/>
<keyword evidence="2" id="KW-1185">Reference proteome</keyword>
<dbReference type="EMBL" id="CR522870">
    <property type="protein sequence ID" value="CAG36326.1"/>
    <property type="molecule type" value="Genomic_DNA"/>
</dbReference>
<gene>
    <name evidence="1" type="ordered locus">DP1597</name>
</gene>
<reference evidence="2" key="1">
    <citation type="journal article" date="2004" name="Environ. Microbiol.">
        <title>The genome of Desulfotalea psychrophila, a sulfate-reducing bacterium from permanently cold Arctic sediments.</title>
        <authorList>
            <person name="Rabus R."/>
            <person name="Ruepp A."/>
            <person name="Frickey T."/>
            <person name="Rattei T."/>
            <person name="Fartmann B."/>
            <person name="Stark M."/>
            <person name="Bauer M."/>
            <person name="Zibat A."/>
            <person name="Lombardot T."/>
            <person name="Becker I."/>
            <person name="Amann J."/>
            <person name="Gellner K."/>
            <person name="Teeling H."/>
            <person name="Leuschner W.D."/>
            <person name="Gloeckner F.-O."/>
            <person name="Lupas A.N."/>
            <person name="Amann R."/>
            <person name="Klenk H.-P."/>
        </authorList>
    </citation>
    <scope>NUCLEOTIDE SEQUENCE [LARGE SCALE GENOMIC DNA]</scope>
    <source>
        <strain evidence="2">DSM 12343 / LSv54</strain>
    </source>
</reference>
<accession>Q6AMU8</accession>
<name>Q6AMU8_DESPS</name>
<dbReference type="STRING" id="177439.DP1597"/>
<evidence type="ECO:0000313" key="1">
    <source>
        <dbReference type="EMBL" id="CAG36326.1"/>
    </source>
</evidence>
<organism evidence="1 2">
    <name type="scientific">Desulfotalea psychrophila (strain LSv54 / DSM 12343)</name>
    <dbReference type="NCBI Taxonomy" id="177439"/>
    <lineage>
        <taxon>Bacteria</taxon>
        <taxon>Pseudomonadati</taxon>
        <taxon>Thermodesulfobacteriota</taxon>
        <taxon>Desulfobulbia</taxon>
        <taxon>Desulfobulbales</taxon>
        <taxon>Desulfocapsaceae</taxon>
        <taxon>Desulfotalea</taxon>
    </lineage>
</organism>
<sequence length="101" mass="10812">MKDGGIAPAMSLLWSCISVVMRVCGNMATNLWEQFKGILPDTPRIYCTIDQPLTGGRCRVTTTGGGSMVVLGAGQAGAKVWVQDGRIIGEAPMLQHYDIEV</sequence>